<evidence type="ECO:0000313" key="3">
    <source>
        <dbReference type="Proteomes" id="UP000198518"/>
    </source>
</evidence>
<evidence type="ECO:0000313" key="2">
    <source>
        <dbReference type="EMBL" id="SEW11341.1"/>
    </source>
</evidence>
<proteinExistence type="predicted"/>
<feature type="region of interest" description="Disordered" evidence="1">
    <location>
        <begin position="22"/>
        <end position="53"/>
    </location>
</feature>
<sequence length="349" mass="37348">MARAVAVVAVLVAVLTAGCLTGPPAAPEPVSNPGVDLPYDDRTVSEPQSSAYDNPWRTDEVVVTVDHRAGERNVVPDVMRTVQYWEDTAGENAAYEPDYRVLSEYAEPNVRVAVVRTVEGCGAHGDEVALGCTRVLDEDSRMAKPVTVQVRAGHSPNTTETILKHEFGHTLGYEHGDAPVDSDGTVMTKNLSAQMPADVVDASNRTYPWASETLSVAVAEDDSLRDAQRERLEAAARFISGGADGALSDPPSVAVTDSATDADVVVDFEENATCSGDGGVPATSCVDWAGPDVDDDGTPEYYTDARVVVGQTGHEKPGWHVGYWLGDTLWTDRVPAPFYGWDRPAATTW</sequence>
<dbReference type="OrthoDB" id="9634at2157"/>
<dbReference type="Proteomes" id="UP000198518">
    <property type="component" value="Unassembled WGS sequence"/>
</dbReference>
<dbReference type="AlphaFoldDB" id="A0A1I0PB39"/>
<dbReference type="EMBL" id="FOJA01000001">
    <property type="protein sequence ID" value="SEW11341.1"/>
    <property type="molecule type" value="Genomic_DNA"/>
</dbReference>
<reference evidence="2 3" key="1">
    <citation type="submission" date="2016-10" db="EMBL/GenBank/DDBJ databases">
        <authorList>
            <person name="de Groot N.N."/>
        </authorList>
    </citation>
    <scope>NUCLEOTIDE SEQUENCE [LARGE SCALE GENOMIC DNA]</scope>
    <source>
        <strain evidence="2 3">CGMCC 1.5337</strain>
    </source>
</reference>
<accession>A0A1I0PB39</accession>
<gene>
    <name evidence="2" type="ORF">SAMN04487945_1538</name>
</gene>
<evidence type="ECO:0000256" key="1">
    <source>
        <dbReference type="SAM" id="MobiDB-lite"/>
    </source>
</evidence>
<name>A0A1I0PB39_9EURY</name>
<dbReference type="PROSITE" id="PS51257">
    <property type="entry name" value="PROKAR_LIPOPROTEIN"/>
    <property type="match status" value="1"/>
</dbReference>
<organism evidence="2 3">
    <name type="scientific">Halobacterium jilantaiense</name>
    <dbReference type="NCBI Taxonomy" id="355548"/>
    <lineage>
        <taxon>Archaea</taxon>
        <taxon>Methanobacteriati</taxon>
        <taxon>Methanobacteriota</taxon>
        <taxon>Stenosarchaea group</taxon>
        <taxon>Halobacteria</taxon>
        <taxon>Halobacteriales</taxon>
        <taxon>Halobacteriaceae</taxon>
        <taxon>Halobacterium</taxon>
    </lineage>
</organism>
<evidence type="ECO:0008006" key="4">
    <source>
        <dbReference type="Google" id="ProtNLM"/>
    </source>
</evidence>
<protein>
    <recommendedName>
        <fullName evidence="4">Matrixin</fullName>
    </recommendedName>
</protein>
<dbReference type="RefSeq" id="WP_089668745.1">
    <property type="nucleotide sequence ID" value="NZ_FOJA01000001.1"/>
</dbReference>
<keyword evidence="3" id="KW-1185">Reference proteome</keyword>
<dbReference type="SUPFAM" id="SSF55486">
    <property type="entry name" value="Metalloproteases ('zincins'), catalytic domain"/>
    <property type="match status" value="1"/>
</dbReference>